<reference evidence="1" key="1">
    <citation type="submission" date="2022-08" db="EMBL/GenBank/DDBJ databases">
        <authorList>
            <person name="Volokhov D.V."/>
            <person name="Furtak V.A."/>
            <person name="Zagorodnyaya T.A."/>
        </authorList>
    </citation>
    <scope>NUCLEOTIDE SEQUENCE</scope>
    <source>
        <strain evidence="1">CSL10203-ORH2</strain>
    </source>
</reference>
<evidence type="ECO:0008006" key="3">
    <source>
        <dbReference type="Google" id="ProtNLM"/>
    </source>
</evidence>
<organism evidence="1 2">
    <name type="scientific">Neisseria montereyensis</name>
    <dbReference type="NCBI Taxonomy" id="2973938"/>
    <lineage>
        <taxon>Bacteria</taxon>
        <taxon>Pseudomonadati</taxon>
        <taxon>Pseudomonadota</taxon>
        <taxon>Betaproteobacteria</taxon>
        <taxon>Neisseriales</taxon>
        <taxon>Neisseriaceae</taxon>
        <taxon>Neisseria</taxon>
    </lineage>
</organism>
<name>A0ABT2FDD5_9NEIS</name>
<evidence type="ECO:0000313" key="1">
    <source>
        <dbReference type="EMBL" id="MCS4534229.1"/>
    </source>
</evidence>
<dbReference type="RefSeq" id="WP_259292016.1">
    <property type="nucleotide sequence ID" value="NZ_JANUXW010000007.1"/>
</dbReference>
<sequence>MTLKGQIEALCDRLAAEIKKLRKESSSGSSGMQAGRIVFDLDFILYNRVDEDWIGLVNGKVSNSSTYILRFPVPFDAPPVMSLTSQRDGYRFLVVREVTKEYAVIGCNYWGSDLTLHWMAVPDTSGAAG</sequence>
<evidence type="ECO:0000313" key="2">
    <source>
        <dbReference type="Proteomes" id="UP001166947"/>
    </source>
</evidence>
<dbReference type="EMBL" id="JANUXW010000007">
    <property type="protein sequence ID" value="MCS4534229.1"/>
    <property type="molecule type" value="Genomic_DNA"/>
</dbReference>
<protein>
    <recommendedName>
        <fullName evidence="3">H-type lectin domain-containing protein</fullName>
    </recommendedName>
</protein>
<dbReference type="Proteomes" id="UP001166947">
    <property type="component" value="Unassembled WGS sequence"/>
</dbReference>
<proteinExistence type="predicted"/>
<comment type="caution">
    <text evidence="1">The sequence shown here is derived from an EMBL/GenBank/DDBJ whole genome shotgun (WGS) entry which is preliminary data.</text>
</comment>
<gene>
    <name evidence="1" type="ORF">NXS09_07950</name>
</gene>
<accession>A0ABT2FDD5</accession>
<reference evidence="1" key="2">
    <citation type="journal article" date="2023" name="Curr. Microbiol.">
        <title>Neisseria montereyensis sp. nov., Isolated from Oropharynx of California Sea Lion (Zalophus californianus): Genomic, Phylogenetic, and Phenotypic Study.</title>
        <authorList>
            <person name="Volokhov D.V."/>
            <person name="Zagorodnyaya T.A."/>
            <person name="Furtak V.A."/>
            <person name="Nattanmai G."/>
            <person name="Randall L."/>
            <person name="Jose S."/>
            <person name="Gao Y."/>
            <person name="Gulland F.M."/>
            <person name="Eisenberg T."/>
            <person name="Delmonte P."/>
            <person name="Blom J."/>
            <person name="Mitchell K.K."/>
        </authorList>
    </citation>
    <scope>NUCLEOTIDE SEQUENCE</scope>
    <source>
        <strain evidence="1">CSL10203-ORH2</strain>
    </source>
</reference>
<keyword evidence="2" id="KW-1185">Reference proteome</keyword>